<dbReference type="InterPro" id="IPR051082">
    <property type="entry name" value="Pentapeptide-BTB/POZ_domain"/>
</dbReference>
<name>A0A382FGB6_9ZZZZ</name>
<dbReference type="Pfam" id="PF00805">
    <property type="entry name" value="Pentapeptide"/>
    <property type="match status" value="2"/>
</dbReference>
<keyword evidence="1" id="KW-0812">Transmembrane</keyword>
<feature type="transmembrane region" description="Helical" evidence="1">
    <location>
        <begin position="120"/>
        <end position="138"/>
    </location>
</feature>
<dbReference type="PANTHER" id="PTHR14136:SF17">
    <property type="entry name" value="BTB_POZ DOMAIN-CONTAINING PROTEIN KCTD9"/>
    <property type="match status" value="1"/>
</dbReference>
<sequence>MRITGILLILIGVPLIGWFGYVELFYLDEIKSGFEEQRIKSGETINGKIKEAKDKFNKVKDNLKKRKNSKKKIAQVDAQLNDLIEGLKTNYQNQEKATNEMIESSISTVRNEYFPIESGIVGLIMILIGGGIIGAFMIDRDNTEEDKEISIEENLTTPKLPEPKLIEAKLLKANLSEANLSEANLSDTNLIGVNLSKVNLSGANLSGTNLSKVDLTGANLTKADLTGAKLVDTNLTGADLNEANLNGANLTGANLSGANLSKANLTGVNLRNSYIEENLTA</sequence>
<proteinExistence type="predicted"/>
<dbReference type="EMBL" id="UINC01049495">
    <property type="protein sequence ID" value="SVB61354.1"/>
    <property type="molecule type" value="Genomic_DNA"/>
</dbReference>
<evidence type="ECO:0000313" key="2">
    <source>
        <dbReference type="EMBL" id="SVB61354.1"/>
    </source>
</evidence>
<feature type="transmembrane region" description="Helical" evidence="1">
    <location>
        <begin position="6"/>
        <end position="27"/>
    </location>
</feature>
<protein>
    <recommendedName>
        <fullName evidence="3">Pentapeptide repeat-containing protein</fullName>
    </recommendedName>
</protein>
<accession>A0A382FGB6</accession>
<keyword evidence="1" id="KW-1133">Transmembrane helix</keyword>
<gene>
    <name evidence="2" type="ORF">METZ01_LOCUS214208</name>
</gene>
<organism evidence="2">
    <name type="scientific">marine metagenome</name>
    <dbReference type="NCBI Taxonomy" id="408172"/>
    <lineage>
        <taxon>unclassified sequences</taxon>
        <taxon>metagenomes</taxon>
        <taxon>ecological metagenomes</taxon>
    </lineage>
</organism>
<dbReference type="SUPFAM" id="SSF141571">
    <property type="entry name" value="Pentapeptide repeat-like"/>
    <property type="match status" value="1"/>
</dbReference>
<evidence type="ECO:0000256" key="1">
    <source>
        <dbReference type="SAM" id="Phobius"/>
    </source>
</evidence>
<evidence type="ECO:0008006" key="3">
    <source>
        <dbReference type="Google" id="ProtNLM"/>
    </source>
</evidence>
<dbReference type="PANTHER" id="PTHR14136">
    <property type="entry name" value="BTB_POZ DOMAIN-CONTAINING PROTEIN KCTD9"/>
    <property type="match status" value="1"/>
</dbReference>
<keyword evidence="1" id="KW-0472">Membrane</keyword>
<dbReference type="Gene3D" id="2.160.20.80">
    <property type="entry name" value="E3 ubiquitin-protein ligase SopA"/>
    <property type="match status" value="1"/>
</dbReference>
<reference evidence="2" key="1">
    <citation type="submission" date="2018-05" db="EMBL/GenBank/DDBJ databases">
        <authorList>
            <person name="Lanie J.A."/>
            <person name="Ng W.-L."/>
            <person name="Kazmierczak K.M."/>
            <person name="Andrzejewski T.M."/>
            <person name="Davidsen T.M."/>
            <person name="Wayne K.J."/>
            <person name="Tettelin H."/>
            <person name="Glass J.I."/>
            <person name="Rusch D."/>
            <person name="Podicherti R."/>
            <person name="Tsui H.-C.T."/>
            <person name="Winkler M.E."/>
        </authorList>
    </citation>
    <scope>NUCLEOTIDE SEQUENCE</scope>
</reference>
<dbReference type="InterPro" id="IPR001646">
    <property type="entry name" value="5peptide_repeat"/>
</dbReference>
<dbReference type="AlphaFoldDB" id="A0A382FGB6"/>